<dbReference type="EMBL" id="HBHX01041607">
    <property type="protein sequence ID" value="CAE0122384.1"/>
    <property type="molecule type" value="Transcribed_RNA"/>
</dbReference>
<protein>
    <submittedName>
        <fullName evidence="1">Uncharacterized protein</fullName>
    </submittedName>
</protein>
<organism evidence="1">
    <name type="scientific">Haptolina ericina</name>
    <dbReference type="NCBI Taxonomy" id="156174"/>
    <lineage>
        <taxon>Eukaryota</taxon>
        <taxon>Haptista</taxon>
        <taxon>Haptophyta</taxon>
        <taxon>Prymnesiophyceae</taxon>
        <taxon>Prymnesiales</taxon>
        <taxon>Prymnesiaceae</taxon>
        <taxon>Haptolina</taxon>
    </lineage>
</organism>
<evidence type="ECO:0000313" key="1">
    <source>
        <dbReference type="EMBL" id="CAE0122384.1"/>
    </source>
</evidence>
<sequence length="144" mass="17255">MIKDDYDGDVWVDDRDYTRLLEVLPVMFPPSEYHIMDRAWRSFHMFHTGCIIHTKSNLQIDFFGLMAREDGWLVRRIPWLSRKYLLKEPHFRRESVYPLEQMTWLNVTTYVPRDSPTVLRTIFGASWKTPIRCNGFGRPKCPTE</sequence>
<dbReference type="AlphaFoldDB" id="A0A7S3F1X6"/>
<accession>A0A7S3F1X6</accession>
<name>A0A7S3F1X6_9EUKA</name>
<proteinExistence type="predicted"/>
<reference evidence="1" key="1">
    <citation type="submission" date="2021-01" db="EMBL/GenBank/DDBJ databases">
        <authorList>
            <person name="Corre E."/>
            <person name="Pelletier E."/>
            <person name="Niang G."/>
            <person name="Scheremetjew M."/>
            <person name="Finn R."/>
            <person name="Kale V."/>
            <person name="Holt S."/>
            <person name="Cochrane G."/>
            <person name="Meng A."/>
            <person name="Brown T."/>
            <person name="Cohen L."/>
        </authorList>
    </citation>
    <scope>NUCLEOTIDE SEQUENCE</scope>
    <source>
        <strain evidence="1">CCMP281</strain>
    </source>
</reference>
<gene>
    <name evidence="1" type="ORF">HERI1096_LOCUS23085</name>
</gene>